<proteinExistence type="predicted"/>
<dbReference type="Proteomes" id="UP000266482">
    <property type="component" value="Unassembled WGS sequence"/>
</dbReference>
<protein>
    <submittedName>
        <fullName evidence="1">Uncharacterized protein</fullName>
    </submittedName>
</protein>
<comment type="caution">
    <text evidence="1">The sequence shown here is derived from an EMBL/GenBank/DDBJ whole genome shotgun (WGS) entry which is preliminary data.</text>
</comment>
<gene>
    <name evidence="1" type="ORF">D3P08_00135</name>
</gene>
<dbReference type="AlphaFoldDB" id="A0A3A1VGM0"/>
<keyword evidence="2" id="KW-1185">Reference proteome</keyword>
<name>A0A3A1VGM0_9BACL</name>
<organism evidence="1 2">
    <name type="scientific">Paenibacillus nanensis</name>
    <dbReference type="NCBI Taxonomy" id="393251"/>
    <lineage>
        <taxon>Bacteria</taxon>
        <taxon>Bacillati</taxon>
        <taxon>Bacillota</taxon>
        <taxon>Bacilli</taxon>
        <taxon>Bacillales</taxon>
        <taxon>Paenibacillaceae</taxon>
        <taxon>Paenibacillus</taxon>
    </lineage>
</organism>
<reference evidence="1 2" key="1">
    <citation type="submission" date="2018-09" db="EMBL/GenBank/DDBJ databases">
        <title>Paenibacillus aracenensis nov. sp. isolated from a cave in southern Spain.</title>
        <authorList>
            <person name="Jurado V."/>
            <person name="Gutierrez-Patricio S."/>
            <person name="Gonzalez-Pimentel J.L."/>
            <person name="Miller A.Z."/>
            <person name="Laiz L."/>
            <person name="Saiz-Jimenez C."/>
        </authorList>
    </citation>
    <scope>NUCLEOTIDE SEQUENCE [LARGE SCALE GENOMIC DNA]</scope>
    <source>
        <strain evidence="1 2">DSM 22867</strain>
    </source>
</reference>
<sequence length="83" mass="10367">MKQFRIEPRGFKCRQVKTVEEATHWLPILGNRFEEYETTPFQLYRIFHDRYDDEFLIMDDNNNFSLIHIWHKGRYVVLEETWK</sequence>
<accession>A0A3A1VGM0</accession>
<dbReference type="EMBL" id="QXQA01000001">
    <property type="protein sequence ID" value="RIX60039.1"/>
    <property type="molecule type" value="Genomic_DNA"/>
</dbReference>
<evidence type="ECO:0000313" key="2">
    <source>
        <dbReference type="Proteomes" id="UP000266482"/>
    </source>
</evidence>
<evidence type="ECO:0000313" key="1">
    <source>
        <dbReference type="EMBL" id="RIX60039.1"/>
    </source>
</evidence>